<keyword evidence="2" id="KW-0732">Signal</keyword>
<protein>
    <submittedName>
        <fullName evidence="3">Transporter</fullName>
    </submittedName>
</protein>
<dbReference type="Gene3D" id="1.20.1600.10">
    <property type="entry name" value="Outer membrane efflux proteins (OEP)"/>
    <property type="match status" value="2"/>
</dbReference>
<evidence type="ECO:0000313" key="4">
    <source>
        <dbReference type="Proteomes" id="UP000241048"/>
    </source>
</evidence>
<evidence type="ECO:0000256" key="1">
    <source>
        <dbReference type="SAM" id="Coils"/>
    </source>
</evidence>
<evidence type="ECO:0000256" key="2">
    <source>
        <dbReference type="SAM" id="SignalP"/>
    </source>
</evidence>
<feature type="coiled-coil region" evidence="1">
    <location>
        <begin position="184"/>
        <end position="211"/>
    </location>
</feature>
<feature type="chain" id="PRO_5015549242" evidence="2">
    <location>
        <begin position="30"/>
        <end position="402"/>
    </location>
</feature>
<sequence length="402" mass="45031">MKHRRRKTALLSAAAAAVLALQGSFAALAASPQFAYDADTWAKLQDNVMEYSELPYLVQEYNPTYLNNQTTYQAGRDTKNAKEVQDKQYNQANDLYDSADNLRDQADQIEDYLAVPGMASAYASLMSASVMVEQNALKTQQSADSSYRDSEMDRLDYMNSQDAVVVQVEAAFAAYNQVKKTIPLMEKSLELQELTLQMTQKRQQLGQATQIDVLNAQKSLQSLQSTLTQTKAGLQTQHQQLCVQTGWTYDAEPDIQDLPQADLGRIAAMNLAADTQTALQQNLSLQSNKRGYANMAEGSADKKNMDRTIKNQEQTIRSSMQTLYNDIMQKQTALQLADASLAAETQAMNAMQKKLELGMTTQMEYKSEEVSVLEKQIDKETANMNLQQAIETYEWALKGYMK</sequence>
<gene>
    <name evidence="3" type="ORF">C7U56_13995</name>
</gene>
<reference evidence="3 4" key="1">
    <citation type="submission" date="2018-03" db="EMBL/GenBank/DDBJ databases">
        <title>Lachnoclostridium SNUG30386 gen.nov., sp.nov., isolated from human faeces.</title>
        <authorList>
            <person name="Seo B."/>
            <person name="Jeon K."/>
            <person name="Ko G."/>
        </authorList>
    </citation>
    <scope>NUCLEOTIDE SEQUENCE [LARGE SCALE GENOMIC DNA]</scope>
    <source>
        <strain evidence="3 4">SNUG30386</strain>
    </source>
</reference>
<organism evidence="3 4">
    <name type="scientific">Clostridium fessum</name>
    <dbReference type="NCBI Taxonomy" id="2126740"/>
    <lineage>
        <taxon>Bacteria</taxon>
        <taxon>Bacillati</taxon>
        <taxon>Bacillota</taxon>
        <taxon>Clostridia</taxon>
        <taxon>Eubacteriales</taxon>
        <taxon>Clostridiaceae</taxon>
        <taxon>Clostridium</taxon>
    </lineage>
</organism>
<comment type="caution">
    <text evidence="3">The sequence shown here is derived from an EMBL/GenBank/DDBJ whole genome shotgun (WGS) entry which is preliminary data.</text>
</comment>
<name>A0A2T3FL30_9CLOT</name>
<accession>A0A2T3FL30</accession>
<feature type="signal peptide" evidence="2">
    <location>
        <begin position="1"/>
        <end position="29"/>
    </location>
</feature>
<proteinExistence type="predicted"/>
<dbReference type="Proteomes" id="UP000241048">
    <property type="component" value="Unassembled WGS sequence"/>
</dbReference>
<keyword evidence="1" id="KW-0175">Coiled coil</keyword>
<dbReference type="AlphaFoldDB" id="A0A2T3FL30"/>
<keyword evidence="4" id="KW-1185">Reference proteome</keyword>
<evidence type="ECO:0000313" key="3">
    <source>
        <dbReference type="EMBL" id="PST35968.1"/>
    </source>
</evidence>
<dbReference type="EMBL" id="PYLO01000006">
    <property type="protein sequence ID" value="PST35968.1"/>
    <property type="molecule type" value="Genomic_DNA"/>
</dbReference>
<dbReference type="GO" id="GO:0015562">
    <property type="term" value="F:efflux transmembrane transporter activity"/>
    <property type="evidence" value="ECO:0007669"/>
    <property type="project" value="InterPro"/>
</dbReference>
<dbReference type="RefSeq" id="WP_107001736.1">
    <property type="nucleotide sequence ID" value="NZ_PYLO01000006.1"/>
</dbReference>
<dbReference type="SUPFAM" id="SSF56954">
    <property type="entry name" value="Outer membrane efflux proteins (OEP)"/>
    <property type="match status" value="1"/>
</dbReference>